<dbReference type="NCBIfam" id="NF041635">
    <property type="entry name" value="STM3941_fam"/>
    <property type="match status" value="1"/>
</dbReference>
<feature type="transmembrane region" description="Helical" evidence="1">
    <location>
        <begin position="23"/>
        <end position="42"/>
    </location>
</feature>
<dbReference type="InterPro" id="IPR048136">
    <property type="entry name" value="STM3941-like"/>
</dbReference>
<sequence>MEGKLSNTEHAIYEIRNSVWKNLAVFVLCLGLSLAAVLVLLGPSHRDWPSVAGALFFGAGAVLFGFKTFDRRVKVYADRDGIQDFRTSFGEIAWSEIDSITARTIKGNTNLTLYFRHPAKWLPRSSRLTQWIVSKTKMKFGASISLQNTDVDEQQFIRFIDGQVASSAKTG</sequence>
<accession>A0ABS2JVY6</accession>
<reference evidence="2 3" key="1">
    <citation type="submission" date="2020-10" db="EMBL/GenBank/DDBJ databases">
        <title>Phylogeny of dyella-like bacteria.</title>
        <authorList>
            <person name="Fu J."/>
        </authorList>
    </citation>
    <scope>NUCLEOTIDE SEQUENCE [LARGE SCALE GENOMIC DNA]</scope>
    <source>
        <strain evidence="2 3">THG-B117</strain>
    </source>
</reference>
<evidence type="ECO:0000256" key="1">
    <source>
        <dbReference type="SAM" id="Phobius"/>
    </source>
</evidence>
<keyword evidence="1" id="KW-0472">Membrane</keyword>
<feature type="transmembrane region" description="Helical" evidence="1">
    <location>
        <begin position="48"/>
        <end position="66"/>
    </location>
</feature>
<keyword evidence="3" id="KW-1185">Reference proteome</keyword>
<keyword evidence="1" id="KW-1133">Transmembrane helix</keyword>
<gene>
    <name evidence="2" type="ORF">ISP20_17980</name>
</gene>
<proteinExistence type="predicted"/>
<dbReference type="RefSeq" id="WP_204637511.1">
    <property type="nucleotide sequence ID" value="NZ_JADIKC010000008.1"/>
</dbReference>
<dbReference type="Proteomes" id="UP001430065">
    <property type="component" value="Unassembled WGS sequence"/>
</dbReference>
<protein>
    <submittedName>
        <fullName evidence="2">Uncharacterized protein</fullName>
    </submittedName>
</protein>
<keyword evidence="1" id="KW-0812">Transmembrane</keyword>
<dbReference type="EMBL" id="JADIKC010000008">
    <property type="protein sequence ID" value="MBM7123061.1"/>
    <property type="molecule type" value="Genomic_DNA"/>
</dbReference>
<name>A0ABS2JVY6_9GAMM</name>
<evidence type="ECO:0000313" key="3">
    <source>
        <dbReference type="Proteomes" id="UP001430065"/>
    </source>
</evidence>
<organism evidence="2 3">
    <name type="scientific">Dyella kyungheensis</name>
    <dbReference type="NCBI Taxonomy" id="1242174"/>
    <lineage>
        <taxon>Bacteria</taxon>
        <taxon>Pseudomonadati</taxon>
        <taxon>Pseudomonadota</taxon>
        <taxon>Gammaproteobacteria</taxon>
        <taxon>Lysobacterales</taxon>
        <taxon>Rhodanobacteraceae</taxon>
        <taxon>Dyella</taxon>
    </lineage>
</organism>
<comment type="caution">
    <text evidence="2">The sequence shown here is derived from an EMBL/GenBank/DDBJ whole genome shotgun (WGS) entry which is preliminary data.</text>
</comment>
<evidence type="ECO:0000313" key="2">
    <source>
        <dbReference type="EMBL" id="MBM7123061.1"/>
    </source>
</evidence>